<sequence length="37" mass="4043">GTFAIYAAVSMGTLLFVCLCVPETKGRTLEEIAFSFR</sequence>
<name>A0A453A066_AEGTS</name>
<proteinExistence type="predicted"/>
<dbReference type="InterPro" id="IPR005828">
    <property type="entry name" value="MFS_sugar_transport-like"/>
</dbReference>
<dbReference type="Proteomes" id="UP000015105">
    <property type="component" value="Chromosome 1D"/>
</dbReference>
<keyword evidence="2" id="KW-0812">Transmembrane</keyword>
<reference evidence="5" key="5">
    <citation type="journal article" date="2021" name="G3 (Bethesda)">
        <title>Aegilops tauschii genome assembly Aet v5.0 features greater sequence contiguity and improved annotation.</title>
        <authorList>
            <person name="Wang L."/>
            <person name="Zhu T."/>
            <person name="Rodriguez J.C."/>
            <person name="Deal K.R."/>
            <person name="Dubcovsky J."/>
            <person name="McGuire P.E."/>
            <person name="Lux T."/>
            <person name="Spannagl M."/>
            <person name="Mayer K.F.X."/>
            <person name="Baldrich P."/>
            <person name="Meyers B.C."/>
            <person name="Huo N."/>
            <person name="Gu Y.Q."/>
            <person name="Zhou H."/>
            <person name="Devos K.M."/>
            <person name="Bennetzen J.L."/>
            <person name="Unver T."/>
            <person name="Budak H."/>
            <person name="Gulick P.J."/>
            <person name="Galiba G."/>
            <person name="Kalapos B."/>
            <person name="Nelson D.R."/>
            <person name="Li P."/>
            <person name="You F.M."/>
            <person name="Luo M.C."/>
            <person name="Dvorak J."/>
        </authorList>
    </citation>
    <scope>NUCLEOTIDE SEQUENCE [LARGE SCALE GENOMIC DNA]</scope>
    <source>
        <strain evidence="5">cv. AL8/78</strain>
    </source>
</reference>
<dbReference type="EnsemblPlants" id="AET1Gv20991900.1">
    <property type="protein sequence ID" value="AET1Gv20991900.1"/>
    <property type="gene ID" value="AET1Gv20991900"/>
</dbReference>
<reference evidence="6" key="1">
    <citation type="journal article" date="2014" name="Science">
        <title>Ancient hybridizations among the ancestral genomes of bread wheat.</title>
        <authorList>
            <consortium name="International Wheat Genome Sequencing Consortium,"/>
            <person name="Marcussen T."/>
            <person name="Sandve S.R."/>
            <person name="Heier L."/>
            <person name="Spannagl M."/>
            <person name="Pfeifer M."/>
            <person name="Jakobsen K.S."/>
            <person name="Wulff B.B."/>
            <person name="Steuernagel B."/>
            <person name="Mayer K.F."/>
            <person name="Olsen O.A."/>
        </authorList>
    </citation>
    <scope>NUCLEOTIDE SEQUENCE [LARGE SCALE GENOMIC DNA]</scope>
    <source>
        <strain evidence="6">cv. AL8/78</strain>
    </source>
</reference>
<evidence type="ECO:0000256" key="1">
    <source>
        <dbReference type="ARBA" id="ARBA00004370"/>
    </source>
</evidence>
<reference evidence="6" key="2">
    <citation type="journal article" date="2017" name="Nat. Plants">
        <title>The Aegilops tauschii genome reveals multiple impacts of transposons.</title>
        <authorList>
            <person name="Zhao G."/>
            <person name="Zou C."/>
            <person name="Li K."/>
            <person name="Wang K."/>
            <person name="Li T."/>
            <person name="Gao L."/>
            <person name="Zhang X."/>
            <person name="Wang H."/>
            <person name="Yang Z."/>
            <person name="Liu X."/>
            <person name="Jiang W."/>
            <person name="Mao L."/>
            <person name="Kong X."/>
            <person name="Jiao Y."/>
            <person name="Jia J."/>
        </authorList>
    </citation>
    <scope>NUCLEOTIDE SEQUENCE [LARGE SCALE GENOMIC DNA]</scope>
    <source>
        <strain evidence="6">cv. AL8/78</strain>
    </source>
</reference>
<comment type="subcellular location">
    <subcellularLocation>
        <location evidence="1">Membrane</location>
    </subcellularLocation>
</comment>
<reference evidence="5" key="3">
    <citation type="journal article" date="2017" name="Nature">
        <title>Genome sequence of the progenitor of the wheat D genome Aegilops tauschii.</title>
        <authorList>
            <person name="Luo M.C."/>
            <person name="Gu Y.Q."/>
            <person name="Puiu D."/>
            <person name="Wang H."/>
            <person name="Twardziok S.O."/>
            <person name="Deal K.R."/>
            <person name="Huo N."/>
            <person name="Zhu T."/>
            <person name="Wang L."/>
            <person name="Wang Y."/>
            <person name="McGuire P.E."/>
            <person name="Liu S."/>
            <person name="Long H."/>
            <person name="Ramasamy R.K."/>
            <person name="Rodriguez J.C."/>
            <person name="Van S.L."/>
            <person name="Yuan L."/>
            <person name="Wang Z."/>
            <person name="Xia Z."/>
            <person name="Xiao L."/>
            <person name="Anderson O.D."/>
            <person name="Ouyang S."/>
            <person name="Liang Y."/>
            <person name="Zimin A.V."/>
            <person name="Pertea G."/>
            <person name="Qi P."/>
            <person name="Bennetzen J.L."/>
            <person name="Dai X."/>
            <person name="Dawson M.W."/>
            <person name="Muller H.G."/>
            <person name="Kugler K."/>
            <person name="Rivarola-Duarte L."/>
            <person name="Spannagl M."/>
            <person name="Mayer K.F.X."/>
            <person name="Lu F.H."/>
            <person name="Bevan M.W."/>
            <person name="Leroy P."/>
            <person name="Li P."/>
            <person name="You F.M."/>
            <person name="Sun Q."/>
            <person name="Liu Z."/>
            <person name="Lyons E."/>
            <person name="Wicker T."/>
            <person name="Salzberg S.L."/>
            <person name="Devos K.M."/>
            <person name="Dvorak J."/>
        </authorList>
    </citation>
    <scope>NUCLEOTIDE SEQUENCE [LARGE SCALE GENOMIC DNA]</scope>
    <source>
        <strain evidence="5">cv. AL8/78</strain>
    </source>
</reference>
<dbReference type="Gramene" id="AET1Gv20991900.1">
    <property type="protein sequence ID" value="AET1Gv20991900.1"/>
    <property type="gene ID" value="AET1Gv20991900"/>
</dbReference>
<dbReference type="AlphaFoldDB" id="A0A453A066"/>
<dbReference type="GO" id="GO:0016020">
    <property type="term" value="C:membrane"/>
    <property type="evidence" value="ECO:0007669"/>
    <property type="project" value="UniProtKB-SubCell"/>
</dbReference>
<protein>
    <recommendedName>
        <fullName evidence="7">Major facilitator superfamily (MFS) profile domain-containing protein</fullName>
    </recommendedName>
</protein>
<keyword evidence="3" id="KW-1133">Transmembrane helix</keyword>
<evidence type="ECO:0000256" key="4">
    <source>
        <dbReference type="ARBA" id="ARBA00023136"/>
    </source>
</evidence>
<dbReference type="GO" id="GO:0022857">
    <property type="term" value="F:transmembrane transporter activity"/>
    <property type="evidence" value="ECO:0007669"/>
    <property type="project" value="InterPro"/>
</dbReference>
<evidence type="ECO:0008006" key="7">
    <source>
        <dbReference type="Google" id="ProtNLM"/>
    </source>
</evidence>
<evidence type="ECO:0000256" key="3">
    <source>
        <dbReference type="ARBA" id="ARBA00022989"/>
    </source>
</evidence>
<evidence type="ECO:0000313" key="6">
    <source>
        <dbReference type="Proteomes" id="UP000015105"/>
    </source>
</evidence>
<evidence type="ECO:0000256" key="2">
    <source>
        <dbReference type="ARBA" id="ARBA00022692"/>
    </source>
</evidence>
<accession>A0A453A066</accession>
<dbReference type="InterPro" id="IPR036259">
    <property type="entry name" value="MFS_trans_sf"/>
</dbReference>
<dbReference type="Pfam" id="PF00083">
    <property type="entry name" value="Sugar_tr"/>
    <property type="match status" value="1"/>
</dbReference>
<organism evidence="5 6">
    <name type="scientific">Aegilops tauschii subsp. strangulata</name>
    <name type="common">Goatgrass</name>
    <dbReference type="NCBI Taxonomy" id="200361"/>
    <lineage>
        <taxon>Eukaryota</taxon>
        <taxon>Viridiplantae</taxon>
        <taxon>Streptophyta</taxon>
        <taxon>Embryophyta</taxon>
        <taxon>Tracheophyta</taxon>
        <taxon>Spermatophyta</taxon>
        <taxon>Magnoliopsida</taxon>
        <taxon>Liliopsida</taxon>
        <taxon>Poales</taxon>
        <taxon>Poaceae</taxon>
        <taxon>BOP clade</taxon>
        <taxon>Pooideae</taxon>
        <taxon>Triticodae</taxon>
        <taxon>Triticeae</taxon>
        <taxon>Triticinae</taxon>
        <taxon>Aegilops</taxon>
    </lineage>
</organism>
<dbReference type="Gene3D" id="1.20.1250.20">
    <property type="entry name" value="MFS general substrate transporter like domains"/>
    <property type="match status" value="1"/>
</dbReference>
<evidence type="ECO:0000313" key="5">
    <source>
        <dbReference type="EnsemblPlants" id="AET1Gv20991900.1"/>
    </source>
</evidence>
<keyword evidence="4" id="KW-0472">Membrane</keyword>
<keyword evidence="6" id="KW-1185">Reference proteome</keyword>
<reference evidence="5" key="4">
    <citation type="submission" date="2019-03" db="UniProtKB">
        <authorList>
            <consortium name="EnsemblPlants"/>
        </authorList>
    </citation>
    <scope>IDENTIFICATION</scope>
</reference>